<name>A0A6J6DJR1_9ZZZZ</name>
<feature type="domain" description="AMP-dependent synthetase/ligase" evidence="3">
    <location>
        <begin position="12"/>
        <end position="339"/>
    </location>
</feature>
<dbReference type="EMBL" id="CAEZSR010000071">
    <property type="protein sequence ID" value="CAB4564321.1"/>
    <property type="molecule type" value="Genomic_DNA"/>
</dbReference>
<evidence type="ECO:0000313" key="5">
    <source>
        <dbReference type="EMBL" id="CAB4564321.1"/>
    </source>
</evidence>
<dbReference type="PANTHER" id="PTHR43201">
    <property type="entry name" value="ACYL-COA SYNTHETASE"/>
    <property type="match status" value="1"/>
</dbReference>
<evidence type="ECO:0000256" key="2">
    <source>
        <dbReference type="ARBA" id="ARBA00022598"/>
    </source>
</evidence>
<accession>A0A6J6DJR1</accession>
<dbReference type="SUPFAM" id="SSF56801">
    <property type="entry name" value="Acetyl-CoA synthetase-like"/>
    <property type="match status" value="1"/>
</dbReference>
<reference evidence="5" key="1">
    <citation type="submission" date="2020-05" db="EMBL/GenBank/DDBJ databases">
        <authorList>
            <person name="Chiriac C."/>
            <person name="Salcher M."/>
            <person name="Ghai R."/>
            <person name="Kavagutti S V."/>
        </authorList>
    </citation>
    <scope>NUCLEOTIDE SEQUENCE</scope>
</reference>
<dbReference type="AlphaFoldDB" id="A0A6J6DJR1"/>
<dbReference type="GO" id="GO:0031956">
    <property type="term" value="F:medium-chain fatty acid-CoA ligase activity"/>
    <property type="evidence" value="ECO:0007669"/>
    <property type="project" value="TreeGrafter"/>
</dbReference>
<dbReference type="InterPro" id="IPR000873">
    <property type="entry name" value="AMP-dep_synth/lig_dom"/>
</dbReference>
<protein>
    <submittedName>
        <fullName evidence="5">Unannotated protein</fullName>
    </submittedName>
</protein>
<dbReference type="InterPro" id="IPR045851">
    <property type="entry name" value="AMP-bd_C_sf"/>
</dbReference>
<comment type="similarity">
    <text evidence="1">Belongs to the ATP-dependent AMP-binding enzyme family.</text>
</comment>
<dbReference type="InterPro" id="IPR025110">
    <property type="entry name" value="AMP-bd_C"/>
</dbReference>
<organism evidence="5">
    <name type="scientific">freshwater metagenome</name>
    <dbReference type="NCBI Taxonomy" id="449393"/>
    <lineage>
        <taxon>unclassified sequences</taxon>
        <taxon>metagenomes</taxon>
        <taxon>ecological metagenomes</taxon>
    </lineage>
</organism>
<evidence type="ECO:0000259" key="4">
    <source>
        <dbReference type="Pfam" id="PF13193"/>
    </source>
</evidence>
<dbReference type="PANTHER" id="PTHR43201:SF5">
    <property type="entry name" value="MEDIUM-CHAIN ACYL-COA LIGASE ACSF2, MITOCHONDRIAL"/>
    <property type="match status" value="1"/>
</dbReference>
<evidence type="ECO:0000259" key="3">
    <source>
        <dbReference type="Pfam" id="PF00501"/>
    </source>
</evidence>
<dbReference type="Pfam" id="PF00501">
    <property type="entry name" value="AMP-binding"/>
    <property type="match status" value="1"/>
</dbReference>
<dbReference type="GO" id="GO:0006631">
    <property type="term" value="P:fatty acid metabolic process"/>
    <property type="evidence" value="ECO:0007669"/>
    <property type="project" value="TreeGrafter"/>
</dbReference>
<dbReference type="Gene3D" id="3.40.50.12780">
    <property type="entry name" value="N-terminal domain of ligase-like"/>
    <property type="match status" value="1"/>
</dbReference>
<dbReference type="Pfam" id="PF13193">
    <property type="entry name" value="AMP-binding_C"/>
    <property type="match status" value="1"/>
</dbReference>
<dbReference type="Gene3D" id="3.30.300.30">
    <property type="match status" value="1"/>
</dbReference>
<sequence length="483" mass="52701">MAVVSYIEQLHRLAAAHPERSAVTCGDEAVSYPELVDRIDDLAHELRSLGVCQGDMVTIALPNSVEWFVAFAASWRLGATPQPVSSRLPQREIDAIVELADPRVVIGVPDGSVPGRATLPIGHRAPARPAGSELPVVVSKEWKAPTSGGSTGRPKLIVSGDPAALDPEVPSTLLFGATGPMIMPGPLYHNGPLIWSVQALLHGNGVVVLPRFDPEATLAAIQDHRGEVVYMVPTMMKRIWRLPEDVRLSYDLGSLRTLWHLAEPCPEWLKQVWIDWLGPERIVELYGGTEGQTATVITGHEWLAHRGSVGRPVPGSVQITDADGNELPPREMGEVWLRNLRDTPTYRYVGAEPRAREGGWESLGDMGWLDEDGYLYLGDRAADMILSGGANIYPAEVEFAIQEHPQVRSVAVIGLPDEDKGNTVHAIVEADAGAIDEAELRGFLAERLVTYKIPRTFEFVDEALRDDAGKVRRSALRAARLPS</sequence>
<keyword evidence="2" id="KW-0436">Ligase</keyword>
<feature type="domain" description="AMP-binding enzyme C-terminal" evidence="4">
    <location>
        <begin position="396"/>
        <end position="465"/>
    </location>
</feature>
<gene>
    <name evidence="5" type="ORF">UFOPK1493_01991</name>
</gene>
<evidence type="ECO:0000256" key="1">
    <source>
        <dbReference type="ARBA" id="ARBA00006432"/>
    </source>
</evidence>
<proteinExistence type="inferred from homology"/>
<dbReference type="InterPro" id="IPR042099">
    <property type="entry name" value="ANL_N_sf"/>
</dbReference>